<organism evidence="7 8">
    <name type="scientific">Gangjinia marincola</name>
    <dbReference type="NCBI Taxonomy" id="578463"/>
    <lineage>
        <taxon>Bacteria</taxon>
        <taxon>Pseudomonadati</taxon>
        <taxon>Bacteroidota</taxon>
        <taxon>Flavobacteriia</taxon>
        <taxon>Flavobacteriales</taxon>
        <taxon>Flavobacteriaceae</taxon>
        <taxon>Gangjinia</taxon>
    </lineage>
</organism>
<dbReference type="RefSeq" id="WP_343764946.1">
    <property type="nucleotide sequence ID" value="NZ_BAAAFG010000013.1"/>
</dbReference>
<gene>
    <name evidence="7" type="ORF">GCM10009117_12520</name>
</gene>
<dbReference type="Gene3D" id="3.40.640.10">
    <property type="entry name" value="Type I PLP-dependent aspartate aminotransferase-like (Major domain)"/>
    <property type="match status" value="1"/>
</dbReference>
<evidence type="ECO:0000313" key="8">
    <source>
        <dbReference type="Proteomes" id="UP001500507"/>
    </source>
</evidence>
<evidence type="ECO:0000256" key="3">
    <source>
        <dbReference type="ARBA" id="ARBA00022793"/>
    </source>
</evidence>
<reference evidence="8" key="1">
    <citation type="journal article" date="2019" name="Int. J. Syst. Evol. Microbiol.">
        <title>The Global Catalogue of Microorganisms (GCM) 10K type strain sequencing project: providing services to taxonomists for standard genome sequencing and annotation.</title>
        <authorList>
            <consortium name="The Broad Institute Genomics Platform"/>
            <consortium name="The Broad Institute Genome Sequencing Center for Infectious Disease"/>
            <person name="Wu L."/>
            <person name="Ma J."/>
        </authorList>
    </citation>
    <scope>NUCLEOTIDE SEQUENCE [LARGE SCALE GENOMIC DNA]</scope>
    <source>
        <strain evidence="8">JCM 16082</strain>
    </source>
</reference>
<evidence type="ECO:0000313" key="7">
    <source>
        <dbReference type="EMBL" id="GAA0872105.1"/>
    </source>
</evidence>
<protein>
    <submittedName>
        <fullName evidence="7">Aspartate aminotransferase family protein</fullName>
    </submittedName>
</protein>
<comment type="similarity">
    <text evidence="2 6">Belongs to the group II decarboxylase family.</text>
</comment>
<sequence length="481" mass="53509">MTEKLYQAYNAENFRKQGHALVDLLADHLDQTTTGQSKKTIDWNKPEDELEFWSSYAKESHPTPDFFKTVLSRSIALHHPNYMGHQVSPALPVSALSMMLSGLLNNGSAVYEMGMANTALEKIVVDTIAGAIGFDQEADGILTSGGTLANLTALLCARHVKSSKDVWNDGHKDALAIMVSAEAHYCVDRAAKIMGLGDKGIIKVPVNERYSIATDQLQECYDAAVQKGLTVIAVVGSAPSTSTGMHDDLSALSEFSKKNDLWFHVDGAHGGAAVFSKKYKHLVNGINQADSVVIDGHKMMMTSSIATALVFKNGDDSYKTFQQKADYLWGSQQDKEWYTMAKRTFECTKSMMALRFYSIINEYGTAIFDDYVTTCYDQAKVLAGLIEERSDMELFLPPDTNIICFRYIDAPSDLRNELNKKIRSALLNEGTFYIVETTIREIHYLRVTVMNPFSARGHFNTLLDQISKLGHHFSTQREGIK</sequence>
<keyword evidence="4 6" id="KW-0663">Pyridoxal phosphate</keyword>
<dbReference type="InterPro" id="IPR015424">
    <property type="entry name" value="PyrdxlP-dep_Trfase"/>
</dbReference>
<dbReference type="InterPro" id="IPR015421">
    <property type="entry name" value="PyrdxlP-dep_Trfase_major"/>
</dbReference>
<dbReference type="Pfam" id="PF00282">
    <property type="entry name" value="Pyridoxal_deC"/>
    <property type="match status" value="1"/>
</dbReference>
<evidence type="ECO:0000256" key="5">
    <source>
        <dbReference type="ARBA" id="ARBA00023239"/>
    </source>
</evidence>
<dbReference type="PANTHER" id="PTHR45677:SF8">
    <property type="entry name" value="CYSTEINE SULFINIC ACID DECARBOXYLASE"/>
    <property type="match status" value="1"/>
</dbReference>
<keyword evidence="7" id="KW-0808">Transferase</keyword>
<evidence type="ECO:0000256" key="4">
    <source>
        <dbReference type="ARBA" id="ARBA00022898"/>
    </source>
</evidence>
<dbReference type="PANTHER" id="PTHR45677">
    <property type="entry name" value="GLUTAMATE DECARBOXYLASE-RELATED"/>
    <property type="match status" value="1"/>
</dbReference>
<evidence type="ECO:0000256" key="2">
    <source>
        <dbReference type="ARBA" id="ARBA00009533"/>
    </source>
</evidence>
<comment type="cofactor">
    <cofactor evidence="1 6">
        <name>pyridoxal 5'-phosphate</name>
        <dbReference type="ChEBI" id="CHEBI:597326"/>
    </cofactor>
</comment>
<proteinExistence type="inferred from homology"/>
<name>A0ABP3XRQ6_9FLAO</name>
<comment type="caution">
    <text evidence="7">The sequence shown here is derived from an EMBL/GenBank/DDBJ whole genome shotgun (WGS) entry which is preliminary data.</text>
</comment>
<evidence type="ECO:0000256" key="6">
    <source>
        <dbReference type="RuleBase" id="RU000382"/>
    </source>
</evidence>
<keyword evidence="7" id="KW-0032">Aminotransferase</keyword>
<keyword evidence="5 6" id="KW-0456">Lyase</keyword>
<dbReference type="EMBL" id="BAAAFG010000013">
    <property type="protein sequence ID" value="GAA0872105.1"/>
    <property type="molecule type" value="Genomic_DNA"/>
</dbReference>
<dbReference type="PRINTS" id="PR00800">
    <property type="entry name" value="YHDCRBOXLASE"/>
</dbReference>
<dbReference type="Gene3D" id="3.90.1150.170">
    <property type="match status" value="1"/>
</dbReference>
<evidence type="ECO:0000256" key="1">
    <source>
        <dbReference type="ARBA" id="ARBA00001933"/>
    </source>
</evidence>
<dbReference type="Proteomes" id="UP001500507">
    <property type="component" value="Unassembled WGS sequence"/>
</dbReference>
<dbReference type="InterPro" id="IPR010977">
    <property type="entry name" value="Aromatic_deC"/>
</dbReference>
<dbReference type="SUPFAM" id="SSF53383">
    <property type="entry name" value="PLP-dependent transferases"/>
    <property type="match status" value="1"/>
</dbReference>
<accession>A0ABP3XRQ6</accession>
<keyword evidence="3" id="KW-0210">Decarboxylase</keyword>
<dbReference type="GO" id="GO:0008483">
    <property type="term" value="F:transaminase activity"/>
    <property type="evidence" value="ECO:0007669"/>
    <property type="project" value="UniProtKB-KW"/>
</dbReference>
<keyword evidence="8" id="KW-1185">Reference proteome</keyword>
<dbReference type="InterPro" id="IPR002129">
    <property type="entry name" value="PyrdxlP-dep_de-COase"/>
</dbReference>